<sequence length="236" mass="26503">MMIPIPGYKYNRSTSYRSPGGLGLAPVSRAEQDVRRELKLKVHSAKSSQWNEPATERLLPAQSPSPPSVEWQHSMISDVPERPYPTYDELSYDDYLTKHVLPNTPFLLSAKATAHWPAVKAWRRRRARATETVTGGEELDPGSSSSSLRSTDPSPPNLPALRRYAHHLVPVANTHLRCFSEFERTELPLGEVLDAWERETGREGLVHQRLASLRGDRERGGRADGVYAVPECLRGE</sequence>
<accession>A0A427Y3Q7</accession>
<feature type="region of interest" description="Disordered" evidence="1">
    <location>
        <begin position="127"/>
        <end position="159"/>
    </location>
</feature>
<comment type="caution">
    <text evidence="2">The sequence shown here is derived from an EMBL/GenBank/DDBJ whole genome shotgun (WGS) entry which is preliminary data.</text>
</comment>
<gene>
    <name evidence="2" type="ORF">EHS25_003859</name>
</gene>
<protein>
    <submittedName>
        <fullName evidence="2">Uncharacterized protein</fullName>
    </submittedName>
</protein>
<proteinExistence type="predicted"/>
<dbReference type="AlphaFoldDB" id="A0A427Y3Q7"/>
<dbReference type="OrthoDB" id="424465at2759"/>
<reference evidence="2 3" key="1">
    <citation type="submission" date="2018-11" db="EMBL/GenBank/DDBJ databases">
        <title>Genome sequence of Saitozyma podzolica DSM 27192.</title>
        <authorList>
            <person name="Aliyu H."/>
            <person name="Gorte O."/>
            <person name="Ochsenreither K."/>
        </authorList>
    </citation>
    <scope>NUCLEOTIDE SEQUENCE [LARGE SCALE GENOMIC DNA]</scope>
    <source>
        <strain evidence="2 3">DSM 27192</strain>
    </source>
</reference>
<evidence type="ECO:0000313" key="2">
    <source>
        <dbReference type="EMBL" id="RSH85718.1"/>
    </source>
</evidence>
<feature type="region of interest" description="Disordered" evidence="1">
    <location>
        <begin position="42"/>
        <end position="71"/>
    </location>
</feature>
<dbReference type="EMBL" id="RSCD01000019">
    <property type="protein sequence ID" value="RSH85718.1"/>
    <property type="molecule type" value="Genomic_DNA"/>
</dbReference>
<evidence type="ECO:0000313" key="3">
    <source>
        <dbReference type="Proteomes" id="UP000279259"/>
    </source>
</evidence>
<evidence type="ECO:0000256" key="1">
    <source>
        <dbReference type="SAM" id="MobiDB-lite"/>
    </source>
</evidence>
<dbReference type="Gene3D" id="2.60.120.650">
    <property type="entry name" value="Cupin"/>
    <property type="match status" value="1"/>
</dbReference>
<dbReference type="Proteomes" id="UP000279259">
    <property type="component" value="Unassembled WGS sequence"/>
</dbReference>
<name>A0A427Y3Q7_9TREE</name>
<organism evidence="2 3">
    <name type="scientific">Saitozyma podzolica</name>
    <dbReference type="NCBI Taxonomy" id="1890683"/>
    <lineage>
        <taxon>Eukaryota</taxon>
        <taxon>Fungi</taxon>
        <taxon>Dikarya</taxon>
        <taxon>Basidiomycota</taxon>
        <taxon>Agaricomycotina</taxon>
        <taxon>Tremellomycetes</taxon>
        <taxon>Tremellales</taxon>
        <taxon>Trimorphomycetaceae</taxon>
        <taxon>Saitozyma</taxon>
    </lineage>
</organism>
<feature type="compositionally biased region" description="Low complexity" evidence="1">
    <location>
        <begin position="141"/>
        <end position="152"/>
    </location>
</feature>
<keyword evidence="3" id="KW-1185">Reference proteome</keyword>